<gene>
    <name evidence="4" type="ORF">UFOVP694_28</name>
</gene>
<evidence type="ECO:0000259" key="3">
    <source>
        <dbReference type="Pfam" id="PF10145"/>
    </source>
</evidence>
<dbReference type="InterPro" id="IPR010090">
    <property type="entry name" value="Phage_tape_meas"/>
</dbReference>
<protein>
    <submittedName>
        <fullName evidence="4">Phage tail tape measure protein</fullName>
    </submittedName>
</protein>
<evidence type="ECO:0000256" key="2">
    <source>
        <dbReference type="SAM" id="Coils"/>
    </source>
</evidence>
<proteinExistence type="predicted"/>
<reference evidence="4" key="1">
    <citation type="submission" date="2020-04" db="EMBL/GenBank/DDBJ databases">
        <authorList>
            <person name="Chiriac C."/>
            <person name="Salcher M."/>
            <person name="Ghai R."/>
            <person name="Kavagutti S V."/>
        </authorList>
    </citation>
    <scope>NUCLEOTIDE SEQUENCE</scope>
</reference>
<keyword evidence="2" id="KW-0175">Coiled coil</keyword>
<dbReference type="PANTHER" id="PTHR34491">
    <property type="entry name" value="A-TYPE INCLUSION PROTEIN, PUTATIVE-RELATED"/>
    <property type="match status" value="1"/>
</dbReference>
<dbReference type="NCBIfam" id="TIGR01760">
    <property type="entry name" value="tape_meas_TP901"/>
    <property type="match status" value="1"/>
</dbReference>
<dbReference type="PANTHER" id="PTHR34491:SF156">
    <property type="entry name" value="KINESIN MOTOR DOMAIN-CONTAINING PROTEIN"/>
    <property type="match status" value="1"/>
</dbReference>
<evidence type="ECO:0000313" key="4">
    <source>
        <dbReference type="EMBL" id="CAB4157527.1"/>
    </source>
</evidence>
<sequence length="2615" mass="281027">MSDVNANIGVHIDTSAALAELKNLQRQISTFHSQISKSSATAAMAQKNLQTNLLNAVNATGQFRAQMGVVRTSTESFTNALEKNKLSMRDYFRYAGGASKSFGKLFKSEFDTIGKVAEERVKKMQTQYIKMGRDASGAMRAMSITPNTLNMQDYATKTALAAQKQALFNQLVKQGSTNLLNFGKNTQWAGRQLMVGFSVPLLYIGSAAGKVFMDLEQQALKFKRVYGDMFTTSDQTNKALKDVELLAKEFTKYGVAVSKTMEMAASAAAMGKTGAELTAQVAQATRLAVLGNVEQEQALETTTSLTNAFGIAAEDLAKKIDFLNSVENQTVTSIEDLTIAIPKAGPVVKQLGGDVEDLAFFLTAMKEGGINASEGANALKSGLASLINPTKKAAEMLNGYGVNIKAIVEGNQGDIKNTVIQFAQALDTLAPLDRSRAIEQLFGKFQFARLSTLFQNITKEGTQANRVLELSKMEVEELAILSERELKTVENAVGTNFKEAIESLKLTIAPIGKTFLEAVTPVVKAVAGLLEKFNGLGDGTKKFIVIASTLVGIIGPTLLMAFGLVANGAANIIKLFLGLRSGFLKLGGNSKILAEQTNYLNSEQLEAATVATSLNQAHNRLTQSFVLEASAVKALRNAYIDATVAATNFAIANPGMMMPGFKPGGKGAKPKGFASGTTGLPGPKGAGDIIPILGAPGEAIIPADVSQDKRFKPLIEALVSGDIKGYEKGTTGLTFDGKEYNAKTAPGAKNIKSFLDELIKNPDGTLTYIDPKTKEASTFTAKRLREVFDYRAQPGKNFTVSDIKRSLDIGSGARGSGRGTSRPEWISKLVKDAAGKSNVLSEQKAIEAALKDSGSANLSQSQKNNLYGLQASHIVEERDSTGKKVWRAANIVPDPGYINNYINTVKGKLGKELLAMTDDQLKSLNIDKTELKKIASGTHPTTANAANTLRNIAQYQIGQNPSAPGIYQAQAVVAGIDYRMKNNVYQGGLKTLAQMYPTNKKILAELAVAKGEVLETATGKKKTVTGQTGKAKPAGRNITASPRDTRVIDKKSVRRVFPYGMKGMRVAGAIDGFDGTGTKSGLGFDRGLGTTTQDILKQTRLQEKALKENIAATQDETAATKAATTETKDSSKQTKLSKENIKAFGAKANVGVGALSGLTIAASFAGGKVGEMAQKIMPFIFGLQGILMLLPLLMNPLVGLPLAIGAVVAGIWLFNKKQQDAIKAEARLVDELYATTKKMQSVGEISGKVGASQLAARKRESSGGDFSFERKGIKFGSAFLQSEVGKADIAAFEARFKAMPDIAMKEFSLKLASYVSDGVIDAAQAASIADQVGIEFQDKVLGIKIQGQLQGLLTSNGKDITKEPFEVRIKIAEETISQFDNLVPNLQKQLGLAEKEANALGDKLSLAMNLPISDPLRDKQIAAAETLFRDSEKRVAIIKNSIKQNAAFAAGMASQAYEGIQAQIDGIEVSTSKTLDKLKADKAATKDLAKQALIQKDIDLLEKNRVASVSKLRAMNDRVTRGIEQQLKLASATDKTAFFTGSAEAVKSRFKGTKQEGDANMLLAKTAQMGQSVVRAKIEAVVSSGQFGPGQASGFINLFANDDANLKKTFDTFLNVQGIEDLNKLQSILGGFEDQELAKDIMIKMSGLTDKEFQAQYSTLELLQQMDNEEINIELVLKDPGALAKITSINTAIENIPDVTQKSVELVLTEKGFSAGGLAEISANWEYFQGLPSNLRKTALQTFTTLHATIFANNDSKQEWARQQAEAAAGRAPGAMKDLAQKITYTTLIDAKTGGFTEEGNKAVAKDVLAQTKDIIGIQAMIDKMLNPKGGGGGTGTRNTFLDSILDKLRRTRDASVDTTKGLEELRRVMKDSAGNIEIFNGLDQALSKLKAPQEFIDFIASLDPKGKKGGIESLATYLDTEKLKKGIVELTKDGKTLLSVFREGVIGDFESDLRKATNGLIAQKTQFILLNAIVKDNKLSAEMLADANFALALSTATTEKEVARLVAAFKAQKAAQEDLAMTQNPLETLQNKFSEVEDKINKFFSLANEAIEAKFARRILAGERAVEAAQKEVEKAQDNVEKIQKHIDGIQAGIDKKQREIEMSITRPIEAFQDTISSIEDTINTQFDKPIAVLQEESSDLANDLTLLDRAADAINKKYDAQEEALNKISEINKDLIAQEKQRISLADTLTSGDISAAAQAVQDMRGAAADSASGSQMDMLKAARQKELDNQRTASGLTRVQIEQRQFEISQQIFKLEEGREVLEQQIANIKEFSILPLERERERLSRLIRDEEDKIYNITNGIGVSEALNLQLANEKLATALATLDTKKAELLAIEEERQKELDHLDDLKLQWTEVKGGIAAAELETINLQTEIGKAIELAKQLAALFASMVIPGGGVVVPPPGASPEALAEAADAAKAEADAAAAAQAAADEATAAALAAADAVAALEAEVNAIMAGTAKVYEGLSTNSKVLLNSANPITSQYDPRIALNAGFDPERVGVMTAQNKSAGGMIMPKYLSPGGMISPSVMPRLGSDIVPAMLTPGEFVMSKYAVGHYGVDKMKAINNGSYQGERVYNYNLSVNVKSDANPDDIARVVMTQIRQIDSQRIRTQRA</sequence>
<organism evidence="4">
    <name type="scientific">uncultured Caudovirales phage</name>
    <dbReference type="NCBI Taxonomy" id="2100421"/>
    <lineage>
        <taxon>Viruses</taxon>
        <taxon>Duplodnaviria</taxon>
        <taxon>Heunggongvirae</taxon>
        <taxon>Uroviricota</taxon>
        <taxon>Caudoviricetes</taxon>
        <taxon>Peduoviridae</taxon>
        <taxon>Maltschvirus</taxon>
        <taxon>Maltschvirus maltsch</taxon>
    </lineage>
</organism>
<dbReference type="GO" id="GO:0098003">
    <property type="term" value="P:viral tail assembly"/>
    <property type="evidence" value="ECO:0007669"/>
    <property type="project" value="UniProtKB-KW"/>
</dbReference>
<dbReference type="EMBL" id="LR796651">
    <property type="protein sequence ID" value="CAB4157527.1"/>
    <property type="molecule type" value="Genomic_DNA"/>
</dbReference>
<name>A0A6J5NFG6_9CAUD</name>
<evidence type="ECO:0000256" key="1">
    <source>
        <dbReference type="ARBA" id="ARBA00022465"/>
    </source>
</evidence>
<feature type="coiled-coil region" evidence="2">
    <location>
        <begin position="2060"/>
        <end position="2087"/>
    </location>
</feature>
<accession>A0A6J5NFG6</accession>
<keyword evidence="1" id="KW-1245">Viral tail assembly</keyword>
<dbReference type="Pfam" id="PF10145">
    <property type="entry name" value="PhageMin_Tail"/>
    <property type="match status" value="1"/>
</dbReference>
<feature type="domain" description="Phage tail tape measure protein" evidence="3">
    <location>
        <begin position="247"/>
        <end position="443"/>
    </location>
</feature>
<feature type="coiled-coil region" evidence="2">
    <location>
        <begin position="2313"/>
        <end position="2354"/>
    </location>
</feature>
<keyword evidence="1" id="KW-1188">Viral release from host cell</keyword>